<protein>
    <submittedName>
        <fullName evidence="4">AAA family ATPase</fullName>
    </submittedName>
</protein>
<evidence type="ECO:0000259" key="3">
    <source>
        <dbReference type="PROSITE" id="PS50043"/>
    </source>
</evidence>
<organism evidence="4 5">
    <name type="scientific">Microtetraspora fusca</name>
    <dbReference type="NCBI Taxonomy" id="1997"/>
    <lineage>
        <taxon>Bacteria</taxon>
        <taxon>Bacillati</taxon>
        <taxon>Actinomycetota</taxon>
        <taxon>Actinomycetes</taxon>
        <taxon>Streptosporangiales</taxon>
        <taxon>Streptosporangiaceae</taxon>
        <taxon>Microtetraspora</taxon>
    </lineage>
</organism>
<dbReference type="InterPro" id="IPR016032">
    <property type="entry name" value="Sig_transdc_resp-reg_C-effctor"/>
</dbReference>
<dbReference type="SMART" id="SM00421">
    <property type="entry name" value="HTH_LUXR"/>
    <property type="match status" value="1"/>
</dbReference>
<evidence type="ECO:0000313" key="4">
    <source>
        <dbReference type="EMBL" id="MFF4775867.1"/>
    </source>
</evidence>
<dbReference type="PRINTS" id="PR00038">
    <property type="entry name" value="HTHLUXR"/>
</dbReference>
<keyword evidence="5" id="KW-1185">Reference proteome</keyword>
<proteinExistence type="predicted"/>
<keyword evidence="2" id="KW-0067">ATP-binding</keyword>
<dbReference type="InterPro" id="IPR036388">
    <property type="entry name" value="WH-like_DNA-bd_sf"/>
</dbReference>
<dbReference type="Pfam" id="PF00196">
    <property type="entry name" value="GerE"/>
    <property type="match status" value="1"/>
</dbReference>
<dbReference type="SUPFAM" id="SSF52540">
    <property type="entry name" value="P-loop containing nucleoside triphosphate hydrolases"/>
    <property type="match status" value="1"/>
</dbReference>
<dbReference type="Proteomes" id="UP001602119">
    <property type="component" value="Unassembled WGS sequence"/>
</dbReference>
<dbReference type="InterPro" id="IPR011990">
    <property type="entry name" value="TPR-like_helical_dom_sf"/>
</dbReference>
<dbReference type="Gene3D" id="1.25.40.10">
    <property type="entry name" value="Tetratricopeptide repeat domain"/>
    <property type="match status" value="2"/>
</dbReference>
<dbReference type="Gene3D" id="1.10.10.10">
    <property type="entry name" value="Winged helix-like DNA-binding domain superfamily/Winged helix DNA-binding domain"/>
    <property type="match status" value="1"/>
</dbReference>
<accession>A0ABW6VCN9</accession>
<evidence type="ECO:0000313" key="5">
    <source>
        <dbReference type="Proteomes" id="UP001602119"/>
    </source>
</evidence>
<evidence type="ECO:0000256" key="2">
    <source>
        <dbReference type="ARBA" id="ARBA00022840"/>
    </source>
</evidence>
<dbReference type="PANTHER" id="PTHR16305:SF28">
    <property type="entry name" value="GUANYLATE CYCLASE DOMAIN-CONTAINING PROTEIN"/>
    <property type="match status" value="1"/>
</dbReference>
<feature type="domain" description="HTH luxR-type" evidence="3">
    <location>
        <begin position="816"/>
        <end position="881"/>
    </location>
</feature>
<dbReference type="InterPro" id="IPR027417">
    <property type="entry name" value="P-loop_NTPase"/>
</dbReference>
<gene>
    <name evidence="4" type="ORF">ACFY05_23730</name>
</gene>
<dbReference type="PROSITE" id="PS00622">
    <property type="entry name" value="HTH_LUXR_1"/>
    <property type="match status" value="1"/>
</dbReference>
<keyword evidence="1" id="KW-0547">Nucleotide-binding</keyword>
<dbReference type="Pfam" id="PF13191">
    <property type="entry name" value="AAA_16"/>
    <property type="match status" value="1"/>
</dbReference>
<name>A0ABW6VCN9_MICFU</name>
<dbReference type="EMBL" id="JBIAXI010000014">
    <property type="protein sequence ID" value="MFF4775867.1"/>
    <property type="molecule type" value="Genomic_DNA"/>
</dbReference>
<dbReference type="PANTHER" id="PTHR16305">
    <property type="entry name" value="TESTICULAR SOLUBLE ADENYLYL CYCLASE"/>
    <property type="match status" value="1"/>
</dbReference>
<dbReference type="CDD" id="cd06170">
    <property type="entry name" value="LuxR_C_like"/>
    <property type="match status" value="1"/>
</dbReference>
<comment type="caution">
    <text evidence="4">The sequence shown here is derived from an EMBL/GenBank/DDBJ whole genome shotgun (WGS) entry which is preliminary data.</text>
</comment>
<dbReference type="InterPro" id="IPR000792">
    <property type="entry name" value="Tscrpt_reg_LuxR_C"/>
</dbReference>
<dbReference type="Gene3D" id="3.40.50.300">
    <property type="entry name" value="P-loop containing nucleotide triphosphate hydrolases"/>
    <property type="match status" value="1"/>
</dbReference>
<dbReference type="SUPFAM" id="SSF48452">
    <property type="entry name" value="TPR-like"/>
    <property type="match status" value="2"/>
</dbReference>
<dbReference type="SUPFAM" id="SSF46894">
    <property type="entry name" value="C-terminal effector domain of the bipartite response regulators"/>
    <property type="match status" value="1"/>
</dbReference>
<sequence length="892" mass="94898">MTERWPMVGRDGELELFRASVFRRDQDAFILTGPAGVGKTRLADECMAWAAREGMPVTRAAASRTMADVPFGALAHLLAPPTTGVSGAGSSATATRLRDGTGRYSWFRQALRHRACGRRLMLFIDDLNLLDAQSMTLLTRLTEAGEVFLTATMRHGEPVPDDARRIWSGDRTLRVELSGLDRDGVSTLVSLALGGPVTTDTSAALWQASRGNILFLRELVSGALEERSLVVADGIWRLKGTPMPTSRLKELVDARMATLEPKARTVMEHLAVCEPLGTSMLNALASPGTLEQLERSGLIEKRADGRRQLVGLAHPLYAEAIRSRLSRLTVDRILRDQIDQLRRVGARRADDALRLTVWQLDGSGRADPAPLLSAARLSRSAGDFPQVERLARAALATGGDATLNARAATSLGEALAHLGRVAESEEVFESADALKAGDDRRAAVVLRTLNLFWARTRPEDALALLDRCRAASGGRHDDDLVAARALALTLCHRPREAYELLASAPGGPNGLRGPSGELARVAVFAALGRAGDALAASDAASESEPLATGSALTPVLLVYGRGMALFSAGRLTDAIATAERGLEQAITQGVTTAHTAFTHLLGRCHLAAGRPRSAIRWFRETAAVARAQSMAGRLQLAHAGLAMAHACLGDEGASCEAVAEMGPPASETQGLPTQARAWSLAVSGDTAGAIERLLAAADALENGGQLVLCADLLHDVARLGEPELVADRLKKTDVAGESAMVTARSLYAIGAAHSDAAVLERASAAFESLGALLYAAEAAAQAHRWLIDARKRAAAAARVRALLRKCEGALTRPLLAFHAPVPLSTRERDVCSLAAKGMVSRDIAARLRLSVRTVDNYLQRAYTKLGISRRTELAAALGPDKGREWVVRPEAG</sequence>
<dbReference type="InterPro" id="IPR041664">
    <property type="entry name" value="AAA_16"/>
</dbReference>
<evidence type="ECO:0000256" key="1">
    <source>
        <dbReference type="ARBA" id="ARBA00022741"/>
    </source>
</evidence>
<dbReference type="PROSITE" id="PS50043">
    <property type="entry name" value="HTH_LUXR_2"/>
    <property type="match status" value="1"/>
</dbReference>
<reference evidence="4 5" key="1">
    <citation type="submission" date="2024-10" db="EMBL/GenBank/DDBJ databases">
        <title>The Natural Products Discovery Center: Release of the First 8490 Sequenced Strains for Exploring Actinobacteria Biosynthetic Diversity.</title>
        <authorList>
            <person name="Kalkreuter E."/>
            <person name="Kautsar S.A."/>
            <person name="Yang D."/>
            <person name="Bader C.D."/>
            <person name="Teijaro C.N."/>
            <person name="Fluegel L."/>
            <person name="Davis C.M."/>
            <person name="Simpson J.R."/>
            <person name="Lauterbach L."/>
            <person name="Steele A.D."/>
            <person name="Gui C."/>
            <person name="Meng S."/>
            <person name="Li G."/>
            <person name="Viehrig K."/>
            <person name="Ye F."/>
            <person name="Su P."/>
            <person name="Kiefer A.F."/>
            <person name="Nichols A."/>
            <person name="Cepeda A.J."/>
            <person name="Yan W."/>
            <person name="Fan B."/>
            <person name="Jiang Y."/>
            <person name="Adhikari A."/>
            <person name="Zheng C.-J."/>
            <person name="Schuster L."/>
            <person name="Cowan T.M."/>
            <person name="Smanski M.J."/>
            <person name="Chevrette M.G."/>
            <person name="De Carvalho L.P.S."/>
            <person name="Shen B."/>
        </authorList>
    </citation>
    <scope>NUCLEOTIDE SEQUENCE [LARGE SCALE GENOMIC DNA]</scope>
    <source>
        <strain evidence="4 5">NPDC001281</strain>
    </source>
</reference>
<dbReference type="RefSeq" id="WP_387344117.1">
    <property type="nucleotide sequence ID" value="NZ_JBIAXI010000014.1"/>
</dbReference>